<feature type="transmembrane region" description="Helical" evidence="7">
    <location>
        <begin position="121"/>
        <end position="146"/>
    </location>
</feature>
<organism evidence="8 9">
    <name type="scientific">Tetradesmus obliquus</name>
    <name type="common">Green alga</name>
    <name type="synonym">Acutodesmus obliquus</name>
    <dbReference type="NCBI Taxonomy" id="3088"/>
    <lineage>
        <taxon>Eukaryota</taxon>
        <taxon>Viridiplantae</taxon>
        <taxon>Chlorophyta</taxon>
        <taxon>core chlorophytes</taxon>
        <taxon>Chlorophyceae</taxon>
        <taxon>CS clade</taxon>
        <taxon>Sphaeropleales</taxon>
        <taxon>Scenedesmaceae</taxon>
        <taxon>Tetradesmus</taxon>
    </lineage>
</organism>
<feature type="transmembrane region" description="Helical" evidence="7">
    <location>
        <begin position="82"/>
        <end position="109"/>
    </location>
</feature>
<keyword evidence="9" id="KW-1185">Reference proteome</keyword>
<feature type="transmembrane region" description="Helical" evidence="7">
    <location>
        <begin position="199"/>
        <end position="221"/>
    </location>
</feature>
<evidence type="ECO:0000313" key="9">
    <source>
        <dbReference type="Proteomes" id="UP001244341"/>
    </source>
</evidence>
<comment type="similarity">
    <text evidence="2 6">Belongs to the MIP/aquaporin (TC 1.A.8) family.</text>
</comment>
<dbReference type="EMBL" id="CP126218">
    <property type="protein sequence ID" value="WIA19557.1"/>
    <property type="molecule type" value="Genomic_DNA"/>
</dbReference>
<keyword evidence="3 6" id="KW-0812">Transmembrane</keyword>
<evidence type="ECO:0008006" key="10">
    <source>
        <dbReference type="Google" id="ProtNLM"/>
    </source>
</evidence>
<dbReference type="InterPro" id="IPR000425">
    <property type="entry name" value="MIP"/>
</dbReference>
<comment type="subcellular location">
    <subcellularLocation>
        <location evidence="1">Membrane</location>
        <topology evidence="1">Multi-pass membrane protein</topology>
    </subcellularLocation>
</comment>
<feature type="transmembrane region" description="Helical" evidence="7">
    <location>
        <begin position="166"/>
        <end position="187"/>
    </location>
</feature>
<dbReference type="InterPro" id="IPR034294">
    <property type="entry name" value="Aquaporin_transptr"/>
</dbReference>
<gene>
    <name evidence="8" type="ORF">OEZ85_005499</name>
</gene>
<evidence type="ECO:0000256" key="4">
    <source>
        <dbReference type="ARBA" id="ARBA00022989"/>
    </source>
</evidence>
<evidence type="ECO:0000256" key="6">
    <source>
        <dbReference type="RuleBase" id="RU000477"/>
    </source>
</evidence>
<evidence type="ECO:0000256" key="7">
    <source>
        <dbReference type="SAM" id="Phobius"/>
    </source>
</evidence>
<evidence type="ECO:0000256" key="3">
    <source>
        <dbReference type="ARBA" id="ARBA00022692"/>
    </source>
</evidence>
<dbReference type="Gene3D" id="1.20.1080.10">
    <property type="entry name" value="Glycerol uptake facilitator protein"/>
    <property type="match status" value="1"/>
</dbReference>
<evidence type="ECO:0000256" key="1">
    <source>
        <dbReference type="ARBA" id="ARBA00004141"/>
    </source>
</evidence>
<dbReference type="PRINTS" id="PR00783">
    <property type="entry name" value="MINTRINSICP"/>
</dbReference>
<reference evidence="8 9" key="1">
    <citation type="submission" date="2023-05" db="EMBL/GenBank/DDBJ databases">
        <title>A 100% complete, gapless, phased diploid assembly of the Scenedesmus obliquus UTEX 3031 genome.</title>
        <authorList>
            <person name="Biondi T.C."/>
            <person name="Hanschen E.R."/>
            <person name="Kwon T."/>
            <person name="Eng W."/>
            <person name="Kruse C.P.S."/>
            <person name="Koehler S.I."/>
            <person name="Kunde Y."/>
            <person name="Gleasner C.D."/>
            <person name="You Mak K.T."/>
            <person name="Polle J."/>
            <person name="Hovde B.T."/>
            <person name="Starkenburg S.R."/>
        </authorList>
    </citation>
    <scope>NUCLEOTIDE SEQUENCE [LARGE SCALE GENOMIC DNA]</scope>
    <source>
        <strain evidence="8 9">DOE0152z</strain>
    </source>
</reference>
<feature type="transmembrane region" description="Helical" evidence="7">
    <location>
        <begin position="227"/>
        <end position="258"/>
    </location>
</feature>
<dbReference type="SUPFAM" id="SSF81338">
    <property type="entry name" value="Aquaporin-like"/>
    <property type="match status" value="1"/>
</dbReference>
<dbReference type="InterPro" id="IPR023271">
    <property type="entry name" value="Aquaporin-like"/>
</dbReference>
<sequence>MAISCLQRAVCVPAHQRGLRVAPKVPVCVSIPASGVKKRLGVAVQDSGATTTELAAEFTGSTLLQLIGGAAPAALAAPANALAVMAMIFAFGGASGAHLNPAVSLMLLLRGKVSSGKAIAYMVAQVAGCVLGALLCTVLIPGVSIGQGLGAPGTFAPAAGLSSIGVFAWEALMTAALGLVVYGCAVVNSAFKAAAPVGISAYVAAAIMTAGAYSGCVINPARALGPAIVFGMSMSSVAVYVAGQMAGGALAAGLAGLIHKE</sequence>
<dbReference type="Proteomes" id="UP001244341">
    <property type="component" value="Chromosome 11b"/>
</dbReference>
<dbReference type="PANTHER" id="PTHR19139">
    <property type="entry name" value="AQUAPORIN TRANSPORTER"/>
    <property type="match status" value="1"/>
</dbReference>
<keyword evidence="6" id="KW-0813">Transport</keyword>
<name>A0ABY8UE58_TETOB</name>
<dbReference type="Pfam" id="PF00230">
    <property type="entry name" value="MIP"/>
    <property type="match status" value="1"/>
</dbReference>
<protein>
    <recommendedName>
        <fullName evidence="10">Aquaporin</fullName>
    </recommendedName>
</protein>
<dbReference type="PANTHER" id="PTHR19139:SF199">
    <property type="entry name" value="MIP17260P"/>
    <property type="match status" value="1"/>
</dbReference>
<keyword evidence="4 7" id="KW-1133">Transmembrane helix</keyword>
<accession>A0ABY8UE58</accession>
<evidence type="ECO:0000256" key="5">
    <source>
        <dbReference type="ARBA" id="ARBA00023136"/>
    </source>
</evidence>
<evidence type="ECO:0000313" key="8">
    <source>
        <dbReference type="EMBL" id="WIA19557.1"/>
    </source>
</evidence>
<keyword evidence="5 7" id="KW-0472">Membrane</keyword>
<evidence type="ECO:0000256" key="2">
    <source>
        <dbReference type="ARBA" id="ARBA00006175"/>
    </source>
</evidence>
<proteinExistence type="inferred from homology"/>